<evidence type="ECO:0000259" key="4">
    <source>
        <dbReference type="PROSITE" id="PS01124"/>
    </source>
</evidence>
<evidence type="ECO:0000313" key="6">
    <source>
        <dbReference type="Proteomes" id="UP000256977"/>
    </source>
</evidence>
<accession>A0A3D9KGI1</accession>
<dbReference type="InterPro" id="IPR018062">
    <property type="entry name" value="HTH_AraC-typ_CS"/>
</dbReference>
<dbReference type="InterPro" id="IPR014710">
    <property type="entry name" value="RmlC-like_jellyroll"/>
</dbReference>
<dbReference type="GO" id="GO:0003700">
    <property type="term" value="F:DNA-binding transcription factor activity"/>
    <property type="evidence" value="ECO:0007669"/>
    <property type="project" value="InterPro"/>
</dbReference>
<organism evidence="5 6">
    <name type="scientific">Cohnella phaseoli</name>
    <dbReference type="NCBI Taxonomy" id="456490"/>
    <lineage>
        <taxon>Bacteria</taxon>
        <taxon>Bacillati</taxon>
        <taxon>Bacillota</taxon>
        <taxon>Bacilli</taxon>
        <taxon>Bacillales</taxon>
        <taxon>Paenibacillaceae</taxon>
        <taxon>Cohnella</taxon>
    </lineage>
</organism>
<dbReference type="InterPro" id="IPR037923">
    <property type="entry name" value="HTH-like"/>
</dbReference>
<keyword evidence="2 5" id="KW-0238">DNA-binding</keyword>
<dbReference type="OrthoDB" id="9791615at2"/>
<dbReference type="InterPro" id="IPR009057">
    <property type="entry name" value="Homeodomain-like_sf"/>
</dbReference>
<dbReference type="InterPro" id="IPR018060">
    <property type="entry name" value="HTH_AraC"/>
</dbReference>
<evidence type="ECO:0000313" key="5">
    <source>
        <dbReference type="EMBL" id="RED85236.1"/>
    </source>
</evidence>
<comment type="caution">
    <text evidence="5">The sequence shown here is derived from an EMBL/GenBank/DDBJ whole genome shotgun (WGS) entry which is preliminary data.</text>
</comment>
<sequence length="292" mass="33571">MEKHADYKEPMPMPNPSFPIKVNPPFSHKFVSGQTLFVHHWHEHMEFLFFTSGSAVIECGSTPIACRSGDLCVVNSNELHYGFSTSENLSYYAMIVDISLLHSHAMDAVETKFITPIARNQILFQNLVSGDEEINRCMQTLIHELHQQELGYELSVKSQLYGLLSLLVRKYVAATSKLDAYRHRLKGLERLAPVFAYIDDHYKEKLSVEQLASIAGLSRYHFSRLFKQLTDKSLIEYVNLIRINKAENMLRGKSMNISEIAMATGFSDIYYFSRTFKKLKKMSPTEWRNGDL</sequence>
<dbReference type="InterPro" id="IPR003313">
    <property type="entry name" value="AraC-bd"/>
</dbReference>
<evidence type="ECO:0000256" key="3">
    <source>
        <dbReference type="ARBA" id="ARBA00023163"/>
    </source>
</evidence>
<reference evidence="5 6" key="1">
    <citation type="submission" date="2018-07" db="EMBL/GenBank/DDBJ databases">
        <title>Genomic Encyclopedia of Type Strains, Phase III (KMG-III): the genomes of soil and plant-associated and newly described type strains.</title>
        <authorList>
            <person name="Whitman W."/>
        </authorList>
    </citation>
    <scope>NUCLEOTIDE SEQUENCE [LARGE SCALE GENOMIC DNA]</scope>
    <source>
        <strain evidence="5 6">CECT 7287</strain>
    </source>
</reference>
<keyword evidence="6" id="KW-1185">Reference proteome</keyword>
<evidence type="ECO:0000256" key="2">
    <source>
        <dbReference type="ARBA" id="ARBA00023125"/>
    </source>
</evidence>
<dbReference type="PROSITE" id="PS00041">
    <property type="entry name" value="HTH_ARAC_FAMILY_1"/>
    <property type="match status" value="1"/>
</dbReference>
<dbReference type="Pfam" id="PF02311">
    <property type="entry name" value="AraC_binding"/>
    <property type="match status" value="1"/>
</dbReference>
<dbReference type="GO" id="GO:0043565">
    <property type="term" value="F:sequence-specific DNA binding"/>
    <property type="evidence" value="ECO:0007669"/>
    <property type="project" value="InterPro"/>
</dbReference>
<keyword evidence="1" id="KW-0805">Transcription regulation</keyword>
<dbReference type="Gene3D" id="1.10.10.60">
    <property type="entry name" value="Homeodomain-like"/>
    <property type="match status" value="2"/>
</dbReference>
<dbReference type="PRINTS" id="PR00032">
    <property type="entry name" value="HTHARAC"/>
</dbReference>
<dbReference type="PANTHER" id="PTHR43280:SF28">
    <property type="entry name" value="HTH-TYPE TRANSCRIPTIONAL ACTIVATOR RHAS"/>
    <property type="match status" value="1"/>
</dbReference>
<dbReference type="SMART" id="SM00342">
    <property type="entry name" value="HTH_ARAC"/>
    <property type="match status" value="1"/>
</dbReference>
<name>A0A3D9KGI1_9BACL</name>
<dbReference type="CDD" id="cd02208">
    <property type="entry name" value="cupin_RmlC-like"/>
    <property type="match status" value="1"/>
</dbReference>
<dbReference type="Gene3D" id="2.60.120.10">
    <property type="entry name" value="Jelly Rolls"/>
    <property type="match status" value="1"/>
</dbReference>
<dbReference type="PANTHER" id="PTHR43280">
    <property type="entry name" value="ARAC-FAMILY TRANSCRIPTIONAL REGULATOR"/>
    <property type="match status" value="1"/>
</dbReference>
<dbReference type="InterPro" id="IPR020449">
    <property type="entry name" value="Tscrpt_reg_AraC-type_HTH"/>
</dbReference>
<dbReference type="AlphaFoldDB" id="A0A3D9KGI1"/>
<dbReference type="PROSITE" id="PS01124">
    <property type="entry name" value="HTH_ARAC_FAMILY_2"/>
    <property type="match status" value="1"/>
</dbReference>
<gene>
    <name evidence="5" type="ORF">DFP98_105247</name>
</gene>
<dbReference type="RefSeq" id="WP_116060231.1">
    <property type="nucleotide sequence ID" value="NZ_QRDZ01000005.1"/>
</dbReference>
<dbReference type="Proteomes" id="UP000256977">
    <property type="component" value="Unassembled WGS sequence"/>
</dbReference>
<protein>
    <submittedName>
        <fullName evidence="5">AraC-like DNA-binding protein</fullName>
    </submittedName>
</protein>
<feature type="domain" description="HTH araC/xylS-type" evidence="4">
    <location>
        <begin position="192"/>
        <end position="290"/>
    </location>
</feature>
<keyword evidence="3" id="KW-0804">Transcription</keyword>
<proteinExistence type="predicted"/>
<dbReference type="Pfam" id="PF12833">
    <property type="entry name" value="HTH_18"/>
    <property type="match status" value="1"/>
</dbReference>
<dbReference type="EMBL" id="QRDZ01000005">
    <property type="protein sequence ID" value="RED85236.1"/>
    <property type="molecule type" value="Genomic_DNA"/>
</dbReference>
<dbReference type="SUPFAM" id="SSF46689">
    <property type="entry name" value="Homeodomain-like"/>
    <property type="match status" value="2"/>
</dbReference>
<dbReference type="SUPFAM" id="SSF51215">
    <property type="entry name" value="Regulatory protein AraC"/>
    <property type="match status" value="1"/>
</dbReference>
<evidence type="ECO:0000256" key="1">
    <source>
        <dbReference type="ARBA" id="ARBA00023015"/>
    </source>
</evidence>